<proteinExistence type="predicted"/>
<dbReference type="InterPro" id="IPR044992">
    <property type="entry name" value="ChyE-like"/>
</dbReference>
<dbReference type="Pfam" id="PF00117">
    <property type="entry name" value="GATase"/>
    <property type="match status" value="1"/>
</dbReference>
<dbReference type="PANTHER" id="PTHR42695">
    <property type="entry name" value="GLUTAMINE AMIDOTRANSFERASE YLR126C-RELATED"/>
    <property type="match status" value="1"/>
</dbReference>
<dbReference type="CDD" id="cd01741">
    <property type="entry name" value="GATase1_1"/>
    <property type="match status" value="1"/>
</dbReference>
<dbReference type="EMBL" id="JAMZMM010000157">
    <property type="protein sequence ID" value="MCP2729962.1"/>
    <property type="molecule type" value="Genomic_DNA"/>
</dbReference>
<evidence type="ECO:0000313" key="2">
    <source>
        <dbReference type="EMBL" id="MCP2729962.1"/>
    </source>
</evidence>
<evidence type="ECO:0000259" key="1">
    <source>
        <dbReference type="Pfam" id="PF00117"/>
    </source>
</evidence>
<dbReference type="AlphaFoldDB" id="A0AAE3KSY7"/>
<dbReference type="GO" id="GO:0005829">
    <property type="term" value="C:cytosol"/>
    <property type="evidence" value="ECO:0007669"/>
    <property type="project" value="TreeGrafter"/>
</dbReference>
<sequence>MRIGILETDQVSHDLIDDFGSYADMVEAWLRQECREFAFSRYDVVQQIYPQHISECDAYLITGSKASAYDQAPWLYTLSQFIRNLYIQSKKKLIGICFGHQLIAQTLGGVVHKSPKGWGVGLAKSEVYKTKPWMIPIANSFKLSVIHQDQVIKLPKNATAIAGNSFCPYSVVTYGESVLTFQGHPEHQKTYTQALMVRRKDFMEEAVFSAGLRSLDDDSDAQLVAKWVVNFLEV</sequence>
<dbReference type="InterPro" id="IPR029062">
    <property type="entry name" value="Class_I_gatase-like"/>
</dbReference>
<protein>
    <recommendedName>
        <fullName evidence="1">Glutamine amidotransferase domain-containing protein</fullName>
    </recommendedName>
</protein>
<dbReference type="Proteomes" id="UP001204953">
    <property type="component" value="Unassembled WGS sequence"/>
</dbReference>
<name>A0AAE3KSY7_9CYAN</name>
<keyword evidence="3" id="KW-1185">Reference proteome</keyword>
<dbReference type="InterPro" id="IPR017926">
    <property type="entry name" value="GATASE"/>
</dbReference>
<accession>A0AAE3KSY7</accession>
<dbReference type="PROSITE" id="PS51273">
    <property type="entry name" value="GATASE_TYPE_1"/>
    <property type="match status" value="1"/>
</dbReference>
<dbReference type="Gene3D" id="3.40.50.880">
    <property type="match status" value="1"/>
</dbReference>
<reference evidence="2" key="1">
    <citation type="submission" date="2022-06" db="EMBL/GenBank/DDBJ databases">
        <title>New cyanobacteria of genus Symplocastrum in benthos of Lake Baikal.</title>
        <authorList>
            <person name="Sorokovikova E."/>
            <person name="Tikhonova I."/>
            <person name="Krasnopeev A."/>
            <person name="Evseev P."/>
            <person name="Gladkikh A."/>
            <person name="Belykh O."/>
        </authorList>
    </citation>
    <scope>NUCLEOTIDE SEQUENCE</scope>
    <source>
        <strain evidence="2">BBK-W-15</strain>
    </source>
</reference>
<comment type="caution">
    <text evidence="2">The sequence shown here is derived from an EMBL/GenBank/DDBJ whole genome shotgun (WGS) entry which is preliminary data.</text>
</comment>
<gene>
    <name evidence="2" type="ORF">NJ959_16130</name>
</gene>
<feature type="domain" description="Glutamine amidotransferase" evidence="1">
    <location>
        <begin position="20"/>
        <end position="198"/>
    </location>
</feature>
<evidence type="ECO:0000313" key="3">
    <source>
        <dbReference type="Proteomes" id="UP001204953"/>
    </source>
</evidence>
<dbReference type="PANTHER" id="PTHR42695:SF5">
    <property type="entry name" value="GLUTAMINE AMIDOTRANSFERASE YLR126C-RELATED"/>
    <property type="match status" value="1"/>
</dbReference>
<organism evidence="2 3">
    <name type="scientific">Limnofasciculus baicalensis BBK-W-15</name>
    <dbReference type="NCBI Taxonomy" id="2699891"/>
    <lineage>
        <taxon>Bacteria</taxon>
        <taxon>Bacillati</taxon>
        <taxon>Cyanobacteriota</taxon>
        <taxon>Cyanophyceae</taxon>
        <taxon>Coleofasciculales</taxon>
        <taxon>Coleofasciculaceae</taxon>
        <taxon>Limnofasciculus</taxon>
        <taxon>Limnofasciculus baicalensis</taxon>
    </lineage>
</organism>
<dbReference type="SUPFAM" id="SSF52317">
    <property type="entry name" value="Class I glutamine amidotransferase-like"/>
    <property type="match status" value="1"/>
</dbReference>
<dbReference type="RefSeq" id="WP_254012734.1">
    <property type="nucleotide sequence ID" value="NZ_JAMZMM010000157.1"/>
</dbReference>